<dbReference type="Proteomes" id="UP000250140">
    <property type="component" value="Unassembled WGS sequence"/>
</dbReference>
<accession>A0A8E2JT84</accession>
<name>A0A8E2JT84_9PEZI</name>
<feature type="coiled-coil region" evidence="1">
    <location>
        <begin position="42"/>
        <end position="92"/>
    </location>
</feature>
<evidence type="ECO:0000256" key="1">
    <source>
        <dbReference type="SAM" id="Coils"/>
    </source>
</evidence>
<protein>
    <recommendedName>
        <fullName evidence="2">Azaphilone pigments biosynthesis cluster protein L N-terminal domain-containing protein</fullName>
    </recommendedName>
</protein>
<organism evidence="3 4">
    <name type="scientific">Glonium stellatum</name>
    <dbReference type="NCBI Taxonomy" id="574774"/>
    <lineage>
        <taxon>Eukaryota</taxon>
        <taxon>Fungi</taxon>
        <taxon>Dikarya</taxon>
        <taxon>Ascomycota</taxon>
        <taxon>Pezizomycotina</taxon>
        <taxon>Dothideomycetes</taxon>
        <taxon>Pleosporomycetidae</taxon>
        <taxon>Gloniales</taxon>
        <taxon>Gloniaceae</taxon>
        <taxon>Glonium</taxon>
    </lineage>
</organism>
<reference evidence="3 4" key="1">
    <citation type="journal article" date="2016" name="Nat. Commun.">
        <title>Ectomycorrhizal ecology is imprinted in the genome of the dominant symbiotic fungus Cenococcum geophilum.</title>
        <authorList>
            <consortium name="DOE Joint Genome Institute"/>
            <person name="Peter M."/>
            <person name="Kohler A."/>
            <person name="Ohm R.A."/>
            <person name="Kuo A."/>
            <person name="Krutzmann J."/>
            <person name="Morin E."/>
            <person name="Arend M."/>
            <person name="Barry K.W."/>
            <person name="Binder M."/>
            <person name="Choi C."/>
            <person name="Clum A."/>
            <person name="Copeland A."/>
            <person name="Grisel N."/>
            <person name="Haridas S."/>
            <person name="Kipfer T."/>
            <person name="LaButti K."/>
            <person name="Lindquist E."/>
            <person name="Lipzen A."/>
            <person name="Maire R."/>
            <person name="Meier B."/>
            <person name="Mihaltcheva S."/>
            <person name="Molinier V."/>
            <person name="Murat C."/>
            <person name="Poggeler S."/>
            <person name="Quandt C.A."/>
            <person name="Sperisen C."/>
            <person name="Tritt A."/>
            <person name="Tisserant E."/>
            <person name="Crous P.W."/>
            <person name="Henrissat B."/>
            <person name="Nehls U."/>
            <person name="Egli S."/>
            <person name="Spatafora J.W."/>
            <person name="Grigoriev I.V."/>
            <person name="Martin F.M."/>
        </authorList>
    </citation>
    <scope>NUCLEOTIDE SEQUENCE [LARGE SCALE GENOMIC DNA]</scope>
    <source>
        <strain evidence="3 4">CBS 207.34</strain>
    </source>
</reference>
<dbReference type="OrthoDB" id="1577640at2759"/>
<sequence>MDGLSGAASVAGIILPGIQVTQSLIEFYSAYKIQKSYVTYTVEKLEDLLGVLEILRSQLTNRRFRADEQDLLKNIEGSIQACDEGIQELRRETGKVKGKTDGIRAAARTAAYRVAYPFRQSTLQKLDESIDEIASHLSLALQVLRQKDIGSVQDVREARLFPCPKLWNRVRHEPYQTKRLQ</sequence>
<gene>
    <name evidence="3" type="ORF">AOQ84DRAFT_43883</name>
</gene>
<feature type="domain" description="Azaphilone pigments biosynthesis cluster protein L N-terminal" evidence="2">
    <location>
        <begin position="1"/>
        <end position="109"/>
    </location>
</feature>
<dbReference type="EMBL" id="KV749682">
    <property type="protein sequence ID" value="OCL08299.1"/>
    <property type="molecule type" value="Genomic_DNA"/>
</dbReference>
<evidence type="ECO:0000313" key="4">
    <source>
        <dbReference type="Proteomes" id="UP000250140"/>
    </source>
</evidence>
<evidence type="ECO:0000259" key="2">
    <source>
        <dbReference type="Pfam" id="PF17111"/>
    </source>
</evidence>
<keyword evidence="4" id="KW-1185">Reference proteome</keyword>
<evidence type="ECO:0000313" key="3">
    <source>
        <dbReference type="EMBL" id="OCL08299.1"/>
    </source>
</evidence>
<feature type="non-terminal residue" evidence="3">
    <location>
        <position position="181"/>
    </location>
</feature>
<dbReference type="AlphaFoldDB" id="A0A8E2JT84"/>
<proteinExistence type="predicted"/>
<dbReference type="InterPro" id="IPR031348">
    <property type="entry name" value="PigL_N"/>
</dbReference>
<dbReference type="Pfam" id="PF17111">
    <property type="entry name" value="PigL_N"/>
    <property type="match status" value="1"/>
</dbReference>
<keyword evidence="1" id="KW-0175">Coiled coil</keyword>